<evidence type="ECO:0000256" key="5">
    <source>
        <dbReference type="ARBA" id="ARBA00022840"/>
    </source>
</evidence>
<name>A0ABM2WRS4_MESAU</name>
<gene>
    <name evidence="10" type="primary">Ttll3</name>
</gene>
<keyword evidence="8" id="KW-0732">Signal</keyword>
<evidence type="ECO:0000256" key="4">
    <source>
        <dbReference type="ARBA" id="ARBA00022741"/>
    </source>
</evidence>
<evidence type="ECO:0000256" key="2">
    <source>
        <dbReference type="ARBA" id="ARBA00022490"/>
    </source>
</evidence>
<organism evidence="9 10">
    <name type="scientific">Mesocricetus auratus</name>
    <name type="common">Golden hamster</name>
    <dbReference type="NCBI Taxonomy" id="10036"/>
    <lineage>
        <taxon>Eukaryota</taxon>
        <taxon>Metazoa</taxon>
        <taxon>Chordata</taxon>
        <taxon>Craniata</taxon>
        <taxon>Vertebrata</taxon>
        <taxon>Euteleostomi</taxon>
        <taxon>Mammalia</taxon>
        <taxon>Eutheria</taxon>
        <taxon>Euarchontoglires</taxon>
        <taxon>Glires</taxon>
        <taxon>Rodentia</taxon>
        <taxon>Myomorpha</taxon>
        <taxon>Muroidea</taxon>
        <taxon>Cricetidae</taxon>
        <taxon>Cricetinae</taxon>
        <taxon>Mesocricetus</taxon>
    </lineage>
</organism>
<comment type="subcellular location">
    <subcellularLocation>
        <location evidence="1">Cytoplasm</location>
        <location evidence="1">Cytoskeleton</location>
        <location evidence="1">Flagellum axoneme</location>
    </subcellularLocation>
</comment>
<protein>
    <submittedName>
        <fullName evidence="10">Tubulin monoglycylase TTLL3 isoform X1</fullName>
    </submittedName>
</protein>
<keyword evidence="2" id="KW-0963">Cytoplasm</keyword>
<keyword evidence="4" id="KW-0547">Nucleotide-binding</keyword>
<dbReference type="RefSeq" id="XP_040593449.1">
    <property type="nucleotide sequence ID" value="XM_040737515.1"/>
</dbReference>
<evidence type="ECO:0000256" key="8">
    <source>
        <dbReference type="SAM" id="SignalP"/>
    </source>
</evidence>
<dbReference type="PROSITE" id="PS51221">
    <property type="entry name" value="TTL"/>
    <property type="match status" value="1"/>
</dbReference>
<dbReference type="InterPro" id="IPR051437">
    <property type="entry name" value="TTLL_monoglycylase"/>
</dbReference>
<dbReference type="Pfam" id="PF03133">
    <property type="entry name" value="TTL"/>
    <property type="match status" value="1"/>
</dbReference>
<accession>A0ABM2WRS4</accession>
<evidence type="ECO:0000313" key="10">
    <source>
        <dbReference type="RefSeq" id="XP_040593449.1"/>
    </source>
</evidence>
<feature type="region of interest" description="Disordered" evidence="7">
    <location>
        <begin position="197"/>
        <end position="229"/>
    </location>
</feature>
<evidence type="ECO:0000256" key="6">
    <source>
        <dbReference type="ARBA" id="ARBA00048944"/>
    </source>
</evidence>
<proteinExistence type="predicted"/>
<dbReference type="Gene3D" id="3.30.470.20">
    <property type="entry name" value="ATP-grasp fold, B domain"/>
    <property type="match status" value="1"/>
</dbReference>
<dbReference type="GeneID" id="101830033"/>
<feature type="compositionally biased region" description="Basic and acidic residues" evidence="7">
    <location>
        <begin position="771"/>
        <end position="787"/>
    </location>
</feature>
<dbReference type="Proteomes" id="UP000886700">
    <property type="component" value="Unplaced"/>
</dbReference>
<feature type="signal peptide" evidence="8">
    <location>
        <begin position="1"/>
        <end position="20"/>
    </location>
</feature>
<sequence length="1060" mass="118664">MQGLSAALLLSAGQLVPAAAWYRQERGSECSWHRRPQPPELRTNFPPQWPWASSSEFDPPGNQQWAGPASARPEGARCGGSLGDCNSLPARHLSSAHEFMPGAQDTANPYPVCSLLPPTLAEPLPDAPPPPDDSLILWRGFSKGPHHMGRLRNAKIHVERAVKQKKIFMIHGRYPVIRCLLRQRGWVEKKMVQPQGTILPAPQKDLDSSVMGDSDATEDEDEEESEEFPQPQLLDFDSFLEFDDLDGVHALMSRMVRNETPYLIWTTRRDVLDCRFLSKDQMINHYARAGSFTTKVGLCLNLRNLPWFDEADADSFFPRCYRLGAEDDKKAFIEDFWLTAARNVLKLVVKSEGKPHFISVKAREEKVLEGTQPKKQEKKAVTVSPEFVDDALSACEEHLSSMAHKDIDKDPDVPLYFSPEGWSAFLQRYYQIVHEGAELKHLEAQVQRCEDILQQLQDVVPQIDMEGDRNIWIVKPGAKSRGRGIVCMDHLEEMLKLVDCNPMLMKDGKWIVQKYIERPLLIFGTKFDLRQWFLVTDWNPLTVWFYRDSYIRFSTQPFSLKNLDNSVHLCNNSIQKHLEASCHRHPMLPPDNMWSSQRFQAHLQEMGAPNAWSNVIVPGMKAAVIHALQTSQDTVQCRKASFELYGADFVFGEDFRPWLIEINASPTMAPSTAVTARLCAGVQADTLRVVIDRRLDRTCDTGAFELIYKQPAVEVPQYVGIRLVVEGSTIKKPMAVGHRRTGVRSSLPHLLAQQGSGEGKDSGSPIHRSASRKDAGSRSLGHTEKPDSTATTTTTVPGKGKKAEVAGSLRTLPEVAQLRRGRAGMQTQVCWSPTLCSSHCLWRRSREGLHLPSSPTPTSAHTLWNNWSAWGLTDPHSLPSPTAPSYFPSLHPKAWLPSSRVLRPQGQVLRLQHGQLVGSKALSTTGKALMTLPTAKVLMSFPAHPDLKLAPSMLKSGKAAIPLHLRGPHFGSALCPLPFEVGPLPSTHRKVTAKGNFKARLCDKPRAEAYPEKRLSLPNPLTFILASRTLRTLGARRLEKNPVLISTAPSWFHHQIKKSK</sequence>
<feature type="region of interest" description="Disordered" evidence="7">
    <location>
        <begin position="29"/>
        <end position="77"/>
    </location>
</feature>
<evidence type="ECO:0000256" key="1">
    <source>
        <dbReference type="ARBA" id="ARBA00004611"/>
    </source>
</evidence>
<feature type="compositionally biased region" description="Acidic residues" evidence="7">
    <location>
        <begin position="215"/>
        <end position="227"/>
    </location>
</feature>
<keyword evidence="9" id="KW-1185">Reference proteome</keyword>
<evidence type="ECO:0000256" key="3">
    <source>
        <dbReference type="ARBA" id="ARBA00022598"/>
    </source>
</evidence>
<dbReference type="InterPro" id="IPR004344">
    <property type="entry name" value="TTL/TTLL_fam"/>
</dbReference>
<keyword evidence="5" id="KW-0067">ATP-binding</keyword>
<feature type="chain" id="PRO_5045864750" evidence="8">
    <location>
        <begin position="21"/>
        <end position="1060"/>
    </location>
</feature>
<feature type="region of interest" description="Disordered" evidence="7">
    <location>
        <begin position="752"/>
        <end position="808"/>
    </location>
</feature>
<evidence type="ECO:0000256" key="7">
    <source>
        <dbReference type="SAM" id="MobiDB-lite"/>
    </source>
</evidence>
<reference evidence="10" key="1">
    <citation type="submission" date="2025-08" db="UniProtKB">
        <authorList>
            <consortium name="RefSeq"/>
        </authorList>
    </citation>
    <scope>IDENTIFICATION</scope>
    <source>
        <tissue evidence="10">Liver</tissue>
    </source>
</reference>
<feature type="compositionally biased region" description="Polar residues" evidence="7">
    <location>
        <begin position="51"/>
        <end position="65"/>
    </location>
</feature>
<evidence type="ECO:0000313" key="9">
    <source>
        <dbReference type="Proteomes" id="UP000886700"/>
    </source>
</evidence>
<dbReference type="SUPFAM" id="SSF56059">
    <property type="entry name" value="Glutathione synthetase ATP-binding domain-like"/>
    <property type="match status" value="1"/>
</dbReference>
<dbReference type="PANTHER" id="PTHR45870:SF1">
    <property type="entry name" value="TUBULIN MONOGLYCYLASE TTLL3"/>
    <property type="match status" value="1"/>
</dbReference>
<keyword evidence="3" id="KW-0436">Ligase</keyword>
<comment type="catalytic activity">
    <reaction evidence="6">
        <text>L-glutamyl-[protein] + glycine + ATP = glycyl-L-glutamyl-[protein] + ADP + phosphate + H(+)</text>
        <dbReference type="Rhea" id="RHEA:67180"/>
        <dbReference type="Rhea" id="RHEA-COMP:10208"/>
        <dbReference type="Rhea" id="RHEA-COMP:17207"/>
        <dbReference type="ChEBI" id="CHEBI:15378"/>
        <dbReference type="ChEBI" id="CHEBI:29973"/>
        <dbReference type="ChEBI" id="CHEBI:30616"/>
        <dbReference type="ChEBI" id="CHEBI:43474"/>
        <dbReference type="ChEBI" id="CHEBI:57305"/>
        <dbReference type="ChEBI" id="CHEBI:167890"/>
        <dbReference type="ChEBI" id="CHEBI:456216"/>
    </reaction>
    <physiologicalReaction direction="left-to-right" evidence="6">
        <dbReference type="Rhea" id="RHEA:67181"/>
    </physiologicalReaction>
</comment>
<dbReference type="PANTHER" id="PTHR45870">
    <property type="entry name" value="TUBULIN MONOGLYCYLASE TTLL3"/>
    <property type="match status" value="1"/>
</dbReference>